<name>A0A1C7LLX1_GRIFR</name>
<proteinExistence type="predicted"/>
<accession>A0A1C7LLX1</accession>
<comment type="caution">
    <text evidence="1">The sequence shown here is derived from an EMBL/GenBank/DDBJ whole genome shotgun (WGS) entry which is preliminary data.</text>
</comment>
<keyword evidence="2" id="KW-1185">Reference proteome</keyword>
<gene>
    <name evidence="1" type="ORF">A0H81_14991</name>
</gene>
<evidence type="ECO:0000313" key="2">
    <source>
        <dbReference type="Proteomes" id="UP000092993"/>
    </source>
</evidence>
<dbReference type="AlphaFoldDB" id="A0A1C7LLX1"/>
<protein>
    <submittedName>
        <fullName evidence="1">Uncharacterized protein</fullName>
    </submittedName>
</protein>
<dbReference type="EMBL" id="LUGG01000060">
    <property type="protein sequence ID" value="OBZ65029.1"/>
    <property type="molecule type" value="Genomic_DNA"/>
</dbReference>
<evidence type="ECO:0000313" key="1">
    <source>
        <dbReference type="EMBL" id="OBZ65029.1"/>
    </source>
</evidence>
<organism evidence="1 2">
    <name type="scientific">Grifola frondosa</name>
    <name type="common">Maitake</name>
    <name type="synonym">Polyporus frondosus</name>
    <dbReference type="NCBI Taxonomy" id="5627"/>
    <lineage>
        <taxon>Eukaryota</taxon>
        <taxon>Fungi</taxon>
        <taxon>Dikarya</taxon>
        <taxon>Basidiomycota</taxon>
        <taxon>Agaricomycotina</taxon>
        <taxon>Agaricomycetes</taxon>
        <taxon>Polyporales</taxon>
        <taxon>Grifolaceae</taxon>
        <taxon>Grifola</taxon>
    </lineage>
</organism>
<sequence length="133" mass="14107">MNEMSSLEVAHIINVLNYTIRRLEDAVQHEEEDIIKSARIAFASGLLWASDVATMGRVPVIRSVSVGSSSSNSVDNSIVSVAMEDGPLEAQGVEPVAGAAERSIVSAAMEDGPLEAQGAEPAAVGRERVMRSW</sequence>
<reference evidence="1 2" key="1">
    <citation type="submission" date="2016-03" db="EMBL/GenBank/DDBJ databases">
        <title>Whole genome sequencing of Grifola frondosa 9006-11.</title>
        <authorList>
            <person name="Min B."/>
            <person name="Park H."/>
            <person name="Kim J.-G."/>
            <person name="Cho H."/>
            <person name="Oh Y.-L."/>
            <person name="Kong W.-S."/>
            <person name="Choi I.-G."/>
        </authorList>
    </citation>
    <scope>NUCLEOTIDE SEQUENCE [LARGE SCALE GENOMIC DNA]</scope>
    <source>
        <strain evidence="1 2">9006-11</strain>
    </source>
</reference>
<dbReference type="Proteomes" id="UP000092993">
    <property type="component" value="Unassembled WGS sequence"/>
</dbReference>